<sequence length="80" mass="8525">MVDGKATLSGAYAGLVSSVGNQTATAKVNATAQTNIVTQLQTQQQSISGVNLDEEYGELLRFQQYYNGQCAGDPDRQLVV</sequence>
<accession>A0A4V6KS68</accession>
<dbReference type="GO" id="GO:0044780">
    <property type="term" value="P:bacterial-type flagellum assembly"/>
    <property type="evidence" value="ECO:0007669"/>
    <property type="project" value="InterPro"/>
</dbReference>
<evidence type="ECO:0000313" key="2">
    <source>
        <dbReference type="EMBL" id="VTR43248.1"/>
    </source>
</evidence>
<comment type="similarity">
    <text evidence="1">Belongs to the flagella basal body rod proteins family.</text>
</comment>
<dbReference type="PANTHER" id="PTHR30033:SF1">
    <property type="entry name" value="FLAGELLAR HOOK-ASSOCIATED PROTEIN 1"/>
    <property type="match status" value="1"/>
</dbReference>
<dbReference type="SUPFAM" id="SSF64518">
    <property type="entry name" value="Phase 1 flagellin"/>
    <property type="match status" value="1"/>
</dbReference>
<proteinExistence type="inferred from homology"/>
<keyword evidence="2" id="KW-0969">Cilium</keyword>
<keyword evidence="1" id="KW-0964">Secreted</keyword>
<keyword evidence="1" id="KW-0975">Bacterial flagellum</keyword>
<dbReference type="InterPro" id="IPR002371">
    <property type="entry name" value="FlgK"/>
</dbReference>
<dbReference type="PRINTS" id="PR01005">
    <property type="entry name" value="FLGHOOKAP1"/>
</dbReference>
<dbReference type="AlphaFoldDB" id="A0A4V6KS68"/>
<keyword evidence="2" id="KW-0966">Cell projection</keyword>
<comment type="subcellular location">
    <subcellularLocation>
        <location evidence="1">Bacterial flagellum</location>
    </subcellularLocation>
    <subcellularLocation>
        <location evidence="1">Secreted</location>
    </subcellularLocation>
</comment>
<name>A0A4V6KS68_SERFO</name>
<evidence type="ECO:0000256" key="1">
    <source>
        <dbReference type="RuleBase" id="RU362065"/>
    </source>
</evidence>
<dbReference type="EMBL" id="CABEEZ010000107">
    <property type="protein sequence ID" value="VTR43248.1"/>
    <property type="molecule type" value="Genomic_DNA"/>
</dbReference>
<keyword evidence="2" id="KW-0282">Flagellum</keyword>
<organism evidence="2">
    <name type="scientific">Serratia fonticola</name>
    <dbReference type="NCBI Taxonomy" id="47917"/>
    <lineage>
        <taxon>Bacteria</taxon>
        <taxon>Pseudomonadati</taxon>
        <taxon>Pseudomonadota</taxon>
        <taxon>Gammaproteobacteria</taxon>
        <taxon>Enterobacterales</taxon>
        <taxon>Yersiniaceae</taxon>
        <taxon>Serratia</taxon>
    </lineage>
</organism>
<dbReference type="PANTHER" id="PTHR30033">
    <property type="entry name" value="FLAGELLAR HOOK-ASSOCIATED PROTEIN 1"/>
    <property type="match status" value="1"/>
</dbReference>
<reference evidence="2" key="1">
    <citation type="submission" date="2019-05" db="EMBL/GenBank/DDBJ databases">
        <authorList>
            <consortium name="Pathogen Informatics"/>
        </authorList>
    </citation>
    <scope>NUCLEOTIDE SEQUENCE [LARGE SCALE GENOMIC DNA]</scope>
    <source>
        <strain evidence="2">NCTC12965</strain>
    </source>
</reference>
<dbReference type="GO" id="GO:0005198">
    <property type="term" value="F:structural molecule activity"/>
    <property type="evidence" value="ECO:0007669"/>
    <property type="project" value="UniProtKB-UniRule"/>
</dbReference>
<gene>
    <name evidence="2" type="primary">flgK_1</name>
    <name evidence="1" type="synonym">flgK</name>
    <name evidence="2" type="ORF">NCTC12965_04932</name>
</gene>
<dbReference type="GO" id="GO:0005576">
    <property type="term" value="C:extracellular region"/>
    <property type="evidence" value="ECO:0007669"/>
    <property type="project" value="UniProtKB-SubCell"/>
</dbReference>
<dbReference type="GO" id="GO:0009424">
    <property type="term" value="C:bacterial-type flagellum hook"/>
    <property type="evidence" value="ECO:0007669"/>
    <property type="project" value="UniProtKB-UniRule"/>
</dbReference>
<protein>
    <recommendedName>
        <fullName evidence="1">Flagellar hook-associated protein 1</fullName>
        <shortName evidence="1">HAP1</shortName>
    </recommendedName>
</protein>